<comment type="similarity">
    <text evidence="2">Belongs to the dpy-30 family.</text>
</comment>
<dbReference type="OrthoDB" id="417678at2759"/>
<evidence type="ECO:0000256" key="4">
    <source>
        <dbReference type="SAM" id="MobiDB-lite"/>
    </source>
</evidence>
<gene>
    <name evidence="5" type="ORF">CIRG_04538</name>
</gene>
<name>A0A0J7B4N2_COCIT</name>
<dbReference type="STRING" id="404692.A0A0J7B4N2"/>
<dbReference type="InterPro" id="IPR049629">
    <property type="entry name" value="DPY30_SDC1_DD"/>
</dbReference>
<dbReference type="CDD" id="cd22965">
    <property type="entry name" value="DD_DPY30_SDC1"/>
    <property type="match status" value="1"/>
</dbReference>
<organism evidence="5 6">
    <name type="scientific">Coccidioides immitis RMSCC 2394</name>
    <dbReference type="NCBI Taxonomy" id="404692"/>
    <lineage>
        <taxon>Eukaryota</taxon>
        <taxon>Fungi</taxon>
        <taxon>Dikarya</taxon>
        <taxon>Ascomycota</taxon>
        <taxon>Pezizomycotina</taxon>
        <taxon>Eurotiomycetes</taxon>
        <taxon>Eurotiomycetidae</taxon>
        <taxon>Onygenales</taxon>
        <taxon>Onygenaceae</taxon>
        <taxon>Coccidioides</taxon>
    </lineage>
</organism>
<dbReference type="Pfam" id="PF05186">
    <property type="entry name" value="Dpy-30"/>
    <property type="match status" value="1"/>
</dbReference>
<comment type="subcellular location">
    <subcellularLocation>
        <location evidence="1">Nucleus</location>
    </subcellularLocation>
</comment>
<reference evidence="6" key="1">
    <citation type="journal article" date="2010" name="Genome Res.">
        <title>Population genomic sequencing of Coccidioides fungi reveals recent hybridization and transposon control.</title>
        <authorList>
            <person name="Neafsey D.E."/>
            <person name="Barker B.M."/>
            <person name="Sharpton T.J."/>
            <person name="Stajich J.E."/>
            <person name="Park D.J."/>
            <person name="Whiston E."/>
            <person name="Hung C.-Y."/>
            <person name="McMahan C."/>
            <person name="White J."/>
            <person name="Sykes S."/>
            <person name="Heiman D."/>
            <person name="Young S."/>
            <person name="Zeng Q."/>
            <person name="Abouelleil A."/>
            <person name="Aftuck L."/>
            <person name="Bessette D."/>
            <person name="Brown A."/>
            <person name="FitzGerald M."/>
            <person name="Lui A."/>
            <person name="Macdonald J.P."/>
            <person name="Priest M."/>
            <person name="Orbach M.J."/>
            <person name="Galgiani J.N."/>
            <person name="Kirkland T.N."/>
            <person name="Cole G.T."/>
            <person name="Birren B.W."/>
            <person name="Henn M.R."/>
            <person name="Taylor J.W."/>
            <person name="Rounsley S.D."/>
        </authorList>
    </citation>
    <scope>NUCLEOTIDE SEQUENCE [LARGE SCALE GENOMIC DNA]</scope>
    <source>
        <strain evidence="6">RMSCC 2394</strain>
    </source>
</reference>
<evidence type="ECO:0000256" key="1">
    <source>
        <dbReference type="ARBA" id="ARBA00004123"/>
    </source>
</evidence>
<evidence type="ECO:0000313" key="5">
    <source>
        <dbReference type="EMBL" id="KMP04857.1"/>
    </source>
</evidence>
<evidence type="ECO:0000256" key="3">
    <source>
        <dbReference type="ARBA" id="ARBA00023242"/>
    </source>
</evidence>
<feature type="region of interest" description="Disordered" evidence="4">
    <location>
        <begin position="1"/>
        <end position="96"/>
    </location>
</feature>
<feature type="compositionally biased region" description="Polar residues" evidence="4">
    <location>
        <begin position="1"/>
        <end position="28"/>
    </location>
</feature>
<dbReference type="Gene3D" id="1.20.890.10">
    <property type="entry name" value="cAMP-dependent protein kinase regulatory subunit, dimerization-anchoring domain"/>
    <property type="match status" value="1"/>
</dbReference>
<feature type="compositionally biased region" description="Low complexity" evidence="4">
    <location>
        <begin position="59"/>
        <end position="72"/>
    </location>
</feature>
<dbReference type="EMBL" id="DS028095">
    <property type="protein sequence ID" value="KMP04857.1"/>
    <property type="molecule type" value="Genomic_DNA"/>
</dbReference>
<evidence type="ECO:0008006" key="7">
    <source>
        <dbReference type="Google" id="ProtNLM"/>
    </source>
</evidence>
<protein>
    <recommendedName>
        <fullName evidence="7">Dpy-30 domain containing protein</fullName>
    </recommendedName>
</protein>
<proteinExistence type="inferred from homology"/>
<evidence type="ECO:0000313" key="6">
    <source>
        <dbReference type="Proteomes" id="UP000054565"/>
    </source>
</evidence>
<evidence type="ECO:0000256" key="2">
    <source>
        <dbReference type="ARBA" id="ARBA00010849"/>
    </source>
</evidence>
<dbReference type="GO" id="GO:0005634">
    <property type="term" value="C:nucleus"/>
    <property type="evidence" value="ECO:0007669"/>
    <property type="project" value="UniProtKB-SubCell"/>
</dbReference>
<accession>A0A0J7B4N2</accession>
<dbReference type="InterPro" id="IPR007858">
    <property type="entry name" value="Dpy-30_motif"/>
</dbReference>
<sequence length="180" mass="18678">MTDVPSNPSSSTTQPAGLASPTSLSSNVAHKGASPIMDNQQREMPSALQNNTLSEQLPSSASSSHFPAAPNSTTASSHDGVPPSQPTPTDRDVVMGGPAMRSTIPAVDANNVPASAISQVRAGGAPARIYLNEKIVPYLLEGMKPLAKDQPPNPLRLLGEYLIAKSLEVGEPSNDRISST</sequence>
<keyword evidence="3" id="KW-0539">Nucleus</keyword>
<feature type="compositionally biased region" description="Polar residues" evidence="4">
    <location>
        <begin position="37"/>
        <end position="58"/>
    </location>
</feature>
<dbReference type="Proteomes" id="UP000054565">
    <property type="component" value="Unassembled WGS sequence"/>
</dbReference>
<dbReference type="AlphaFoldDB" id="A0A0J7B4N2"/>